<reference evidence="2 3" key="1">
    <citation type="submission" date="2012-02" db="EMBL/GenBank/DDBJ databases">
        <title>Complete sequence of plasmid 2 of Singulisphaera acidiphila DSM 18658.</title>
        <authorList>
            <consortium name="US DOE Joint Genome Institute (JGI-PGF)"/>
            <person name="Lucas S."/>
            <person name="Copeland A."/>
            <person name="Lapidus A."/>
            <person name="Glavina del Rio T."/>
            <person name="Dalin E."/>
            <person name="Tice H."/>
            <person name="Bruce D."/>
            <person name="Goodwin L."/>
            <person name="Pitluck S."/>
            <person name="Peters L."/>
            <person name="Ovchinnikova G."/>
            <person name="Chertkov O."/>
            <person name="Kyrpides N."/>
            <person name="Mavromatis K."/>
            <person name="Ivanova N."/>
            <person name="Brettin T."/>
            <person name="Detter J.C."/>
            <person name="Han C."/>
            <person name="Larimer F."/>
            <person name="Land M."/>
            <person name="Hauser L."/>
            <person name="Markowitz V."/>
            <person name="Cheng J.-F."/>
            <person name="Hugenholtz P."/>
            <person name="Woyke T."/>
            <person name="Wu D."/>
            <person name="Tindall B."/>
            <person name="Pomrenke H."/>
            <person name="Brambilla E."/>
            <person name="Klenk H.-P."/>
            <person name="Eisen J.A."/>
        </authorList>
    </citation>
    <scope>NUCLEOTIDE SEQUENCE [LARGE SCALE GENOMIC DNA]</scope>
    <source>
        <strain evidence="3">ATCC BAA-1392 / DSM 18658 / VKM B-2454 / MOB10</strain>
        <plasmid evidence="2 3">pSINAC02</plasmid>
    </source>
</reference>
<evidence type="ECO:0000256" key="1">
    <source>
        <dbReference type="SAM" id="MobiDB-lite"/>
    </source>
</evidence>
<dbReference type="EMBL" id="CP003366">
    <property type="protein sequence ID" value="AGA31638.1"/>
    <property type="molecule type" value="Genomic_DNA"/>
</dbReference>
<feature type="region of interest" description="Disordered" evidence="1">
    <location>
        <begin position="1"/>
        <end position="32"/>
    </location>
</feature>
<name>L0DRJ2_SINAD</name>
<sequence>MGAVLEMAEPKKRGGPRSGSGRPKGSGPGRINTTFAVKVTPEYKTWMGSFAEQLGGTEADLFREAMKLLATDRGFRLPPLR</sequence>
<dbReference type="KEGG" id="saci:Sinac_7607"/>
<dbReference type="HOGENOM" id="CLU_2572002_0_0_0"/>
<protein>
    <submittedName>
        <fullName evidence="2">Uncharacterized protein</fullName>
    </submittedName>
</protein>
<gene>
    <name evidence="2" type="ordered locus">Sinac_7607</name>
</gene>
<feature type="compositionally biased region" description="Gly residues" evidence="1">
    <location>
        <begin position="16"/>
        <end position="28"/>
    </location>
</feature>
<evidence type="ECO:0000313" key="2">
    <source>
        <dbReference type="EMBL" id="AGA31638.1"/>
    </source>
</evidence>
<dbReference type="AlphaFoldDB" id="L0DRJ2"/>
<geneLocation type="plasmid" evidence="2 3">
    <name>pSINAC02</name>
</geneLocation>
<proteinExistence type="predicted"/>
<keyword evidence="3" id="KW-1185">Reference proteome</keyword>
<dbReference type="RefSeq" id="WP_015250699.1">
    <property type="nucleotide sequence ID" value="NC_019894.1"/>
</dbReference>
<organism evidence="2 3">
    <name type="scientific">Singulisphaera acidiphila (strain ATCC BAA-1392 / DSM 18658 / VKM B-2454 / MOB10)</name>
    <dbReference type="NCBI Taxonomy" id="886293"/>
    <lineage>
        <taxon>Bacteria</taxon>
        <taxon>Pseudomonadati</taxon>
        <taxon>Planctomycetota</taxon>
        <taxon>Planctomycetia</taxon>
        <taxon>Isosphaerales</taxon>
        <taxon>Isosphaeraceae</taxon>
        <taxon>Singulisphaera</taxon>
    </lineage>
</organism>
<accession>L0DRJ2</accession>
<keyword evidence="2" id="KW-0614">Plasmid</keyword>
<evidence type="ECO:0000313" key="3">
    <source>
        <dbReference type="Proteomes" id="UP000010798"/>
    </source>
</evidence>
<dbReference type="Proteomes" id="UP000010798">
    <property type="component" value="Plasmid pSINAC02"/>
</dbReference>